<dbReference type="Pfam" id="PF04773">
    <property type="entry name" value="FecR"/>
    <property type="match status" value="1"/>
</dbReference>
<evidence type="ECO:0000259" key="3">
    <source>
        <dbReference type="Pfam" id="PF16344"/>
    </source>
</evidence>
<evidence type="ECO:0000259" key="2">
    <source>
        <dbReference type="Pfam" id="PF04773"/>
    </source>
</evidence>
<gene>
    <name evidence="4" type="ORF">FSB76_06570</name>
</gene>
<evidence type="ECO:0000313" key="5">
    <source>
        <dbReference type="Proteomes" id="UP000321362"/>
    </source>
</evidence>
<dbReference type="InterPro" id="IPR012373">
    <property type="entry name" value="Ferrdict_sens_TM"/>
</dbReference>
<dbReference type="Gene3D" id="3.55.50.30">
    <property type="match status" value="1"/>
</dbReference>
<organism evidence="4 5">
    <name type="scientific">Mucilaginibacter ginsenosidivorax</name>
    <dbReference type="NCBI Taxonomy" id="862126"/>
    <lineage>
        <taxon>Bacteria</taxon>
        <taxon>Pseudomonadati</taxon>
        <taxon>Bacteroidota</taxon>
        <taxon>Sphingobacteriia</taxon>
        <taxon>Sphingobacteriales</taxon>
        <taxon>Sphingobacteriaceae</taxon>
        <taxon>Mucilaginibacter</taxon>
    </lineage>
</organism>
<reference evidence="4 5" key="1">
    <citation type="journal article" date="2013" name="J. Microbiol.">
        <title>Mucilaginibacter ginsenosidivorax sp. nov., with ginsenoside converting activity isolated from sediment.</title>
        <authorList>
            <person name="Kim J.K."/>
            <person name="Choi T.E."/>
            <person name="Liu Q.M."/>
            <person name="Park H.Y."/>
            <person name="Yi T.H."/>
            <person name="Yoon M.H."/>
            <person name="Kim S.C."/>
            <person name="Im W.T."/>
        </authorList>
    </citation>
    <scope>NUCLEOTIDE SEQUENCE [LARGE SCALE GENOMIC DNA]</scope>
    <source>
        <strain evidence="4 5">KHI28</strain>
    </source>
</reference>
<evidence type="ECO:0000256" key="1">
    <source>
        <dbReference type="SAM" id="Phobius"/>
    </source>
</evidence>
<dbReference type="InterPro" id="IPR032508">
    <property type="entry name" value="FecR_C"/>
</dbReference>
<dbReference type="RefSeq" id="WP_147052838.1">
    <property type="nucleotide sequence ID" value="NZ_CP042437.1"/>
</dbReference>
<keyword evidence="1" id="KW-0472">Membrane</keyword>
<keyword evidence="1" id="KW-0812">Transmembrane</keyword>
<dbReference type="AlphaFoldDB" id="A0A5B8VYS9"/>
<dbReference type="KEGG" id="mgk:FSB76_06570"/>
<dbReference type="Gene3D" id="2.60.120.1440">
    <property type="match status" value="1"/>
</dbReference>
<dbReference type="PANTHER" id="PTHR30273:SF2">
    <property type="entry name" value="PROTEIN FECR"/>
    <property type="match status" value="1"/>
</dbReference>
<dbReference type="PANTHER" id="PTHR30273">
    <property type="entry name" value="PERIPLASMIC SIGNAL SENSOR AND SIGMA FACTOR ACTIVATOR FECR-RELATED"/>
    <property type="match status" value="1"/>
</dbReference>
<evidence type="ECO:0000313" key="4">
    <source>
        <dbReference type="EMBL" id="QEC75626.1"/>
    </source>
</evidence>
<accession>A0A5B8VYS9</accession>
<dbReference type="Pfam" id="PF16344">
    <property type="entry name" value="FecR_C"/>
    <property type="match status" value="1"/>
</dbReference>
<sequence>MEQERIIQLLTRKLAGEATSQELLELNELLALFPEALYYEEVLNQITFKEELQEEIDIDEAFALHEQKYGHEFADNDQKLPVTNLKKRFVTRWLVAASLITISSFAVYLLYRSKKNNNVSYTPDMEIVCGKRMRKKIMLPDGTSVWLNTNSKLQYDDAMLSKDRREVRLYGEAFFDVAKDKKHPFIIHTEKIAVKVLGTAFNIKAYPGEAVTETTLIRGLIELSLNSDPQRKILLRAKEKLALKESVQNEPIDKTTAPPIHNKLVIENVEPVEISNKDYIEETSWLQNKLVFKDESFEELVPKLEKWYNVTFKINNKTAAGYRFTGIFENETLTQALTEMQIIRPFKFKITANDIVTIN</sequence>
<keyword evidence="1" id="KW-1133">Transmembrane helix</keyword>
<dbReference type="InterPro" id="IPR006860">
    <property type="entry name" value="FecR"/>
</dbReference>
<dbReference type="Proteomes" id="UP000321362">
    <property type="component" value="Chromosome"/>
</dbReference>
<protein>
    <submittedName>
        <fullName evidence="4">DUF4974 domain-containing protein</fullName>
    </submittedName>
</protein>
<dbReference type="GO" id="GO:0016989">
    <property type="term" value="F:sigma factor antagonist activity"/>
    <property type="evidence" value="ECO:0007669"/>
    <property type="project" value="TreeGrafter"/>
</dbReference>
<dbReference type="OrthoDB" id="1523735at2"/>
<feature type="domain" description="Protein FecR C-terminal" evidence="3">
    <location>
        <begin position="289"/>
        <end position="356"/>
    </location>
</feature>
<keyword evidence="5" id="KW-1185">Reference proteome</keyword>
<feature type="transmembrane region" description="Helical" evidence="1">
    <location>
        <begin position="93"/>
        <end position="111"/>
    </location>
</feature>
<dbReference type="PIRSF" id="PIRSF018266">
    <property type="entry name" value="FecR"/>
    <property type="match status" value="1"/>
</dbReference>
<name>A0A5B8VYS9_9SPHI</name>
<feature type="domain" description="FecR protein" evidence="2">
    <location>
        <begin position="127"/>
        <end position="221"/>
    </location>
</feature>
<dbReference type="EMBL" id="CP042437">
    <property type="protein sequence ID" value="QEC75626.1"/>
    <property type="molecule type" value="Genomic_DNA"/>
</dbReference>
<proteinExistence type="predicted"/>